<dbReference type="EMBL" id="BPLQ01003643">
    <property type="protein sequence ID" value="GIY02101.1"/>
    <property type="molecule type" value="Genomic_DNA"/>
</dbReference>
<dbReference type="AlphaFoldDB" id="A0AAV4PZ17"/>
<evidence type="ECO:0000313" key="2">
    <source>
        <dbReference type="Proteomes" id="UP001054837"/>
    </source>
</evidence>
<evidence type="ECO:0000313" key="1">
    <source>
        <dbReference type="EMBL" id="GIY02101.1"/>
    </source>
</evidence>
<comment type="caution">
    <text evidence="1">The sequence shown here is derived from an EMBL/GenBank/DDBJ whole genome shotgun (WGS) entry which is preliminary data.</text>
</comment>
<reference evidence="1 2" key="1">
    <citation type="submission" date="2021-06" db="EMBL/GenBank/DDBJ databases">
        <title>Caerostris darwini draft genome.</title>
        <authorList>
            <person name="Kono N."/>
            <person name="Arakawa K."/>
        </authorList>
    </citation>
    <scope>NUCLEOTIDE SEQUENCE [LARGE SCALE GENOMIC DNA]</scope>
</reference>
<accession>A0AAV4PZ17</accession>
<dbReference type="Proteomes" id="UP001054837">
    <property type="component" value="Unassembled WGS sequence"/>
</dbReference>
<keyword evidence="2" id="KW-1185">Reference proteome</keyword>
<sequence>MTTCSKRNGEEQIFLSYSFHFIKFSNLFSRNGSSSERQINPAFISSPFETVLGIYSSVPSLHFLSTPQFPQDISRNALPTKFITRGDLRGFRDGSHTTLCADGV</sequence>
<protein>
    <submittedName>
        <fullName evidence="1">Uncharacterized protein</fullName>
    </submittedName>
</protein>
<gene>
    <name evidence="1" type="ORF">CDAR_229781</name>
</gene>
<organism evidence="1 2">
    <name type="scientific">Caerostris darwini</name>
    <dbReference type="NCBI Taxonomy" id="1538125"/>
    <lineage>
        <taxon>Eukaryota</taxon>
        <taxon>Metazoa</taxon>
        <taxon>Ecdysozoa</taxon>
        <taxon>Arthropoda</taxon>
        <taxon>Chelicerata</taxon>
        <taxon>Arachnida</taxon>
        <taxon>Araneae</taxon>
        <taxon>Araneomorphae</taxon>
        <taxon>Entelegynae</taxon>
        <taxon>Araneoidea</taxon>
        <taxon>Araneidae</taxon>
        <taxon>Caerostris</taxon>
    </lineage>
</organism>
<proteinExistence type="predicted"/>
<name>A0AAV4PZ17_9ARAC</name>